<organism evidence="10 11">
    <name type="scientific">Paraburkholderia largidicola</name>
    <dbReference type="NCBI Taxonomy" id="3014751"/>
    <lineage>
        <taxon>Bacteria</taxon>
        <taxon>Pseudomonadati</taxon>
        <taxon>Pseudomonadota</taxon>
        <taxon>Betaproteobacteria</taxon>
        <taxon>Burkholderiales</taxon>
        <taxon>Burkholderiaceae</taxon>
        <taxon>Paraburkholderia</taxon>
    </lineage>
</organism>
<feature type="transmembrane region" description="Helical" evidence="8">
    <location>
        <begin position="352"/>
        <end position="373"/>
    </location>
</feature>
<comment type="subcellular location">
    <subcellularLocation>
        <location evidence="1 8">Cell membrane</location>
        <topology evidence="1 8">Multi-pass membrane protein</topology>
    </subcellularLocation>
</comment>
<evidence type="ECO:0000256" key="3">
    <source>
        <dbReference type="ARBA" id="ARBA00022448"/>
    </source>
</evidence>
<evidence type="ECO:0000256" key="5">
    <source>
        <dbReference type="ARBA" id="ARBA00022692"/>
    </source>
</evidence>
<reference evidence="10 11" key="1">
    <citation type="journal article" date="2020" name="Genes (Basel)">
        <title>Genomic Comparison of Insect Gut Symbionts from Divergent Burkholderia Subclades.</title>
        <authorList>
            <person name="Takeshita K."/>
            <person name="Kikuchi Y."/>
        </authorList>
    </citation>
    <scope>NUCLEOTIDE SEQUENCE [LARGE SCALE GENOMIC DNA]</scope>
    <source>
        <strain evidence="10 11">PGU16</strain>
        <plasmid evidence="10 11">PPGU16_p1</plasmid>
    </source>
</reference>
<dbReference type="GO" id="GO:0005886">
    <property type="term" value="C:plasma membrane"/>
    <property type="evidence" value="ECO:0007669"/>
    <property type="project" value="UniProtKB-SubCell"/>
</dbReference>
<evidence type="ECO:0000256" key="1">
    <source>
        <dbReference type="ARBA" id="ARBA00004651"/>
    </source>
</evidence>
<evidence type="ECO:0000259" key="9">
    <source>
        <dbReference type="PROSITE" id="PS50928"/>
    </source>
</evidence>
<evidence type="ECO:0000256" key="6">
    <source>
        <dbReference type="ARBA" id="ARBA00022989"/>
    </source>
</evidence>
<dbReference type="PROSITE" id="PS50928">
    <property type="entry name" value="ABC_TM1"/>
    <property type="match status" value="1"/>
</dbReference>
<feature type="transmembrane region" description="Helical" evidence="8">
    <location>
        <begin position="42"/>
        <end position="66"/>
    </location>
</feature>
<keyword evidence="11" id="KW-1185">Reference proteome</keyword>
<gene>
    <name evidence="10" type="ORF">PPGU16_63730</name>
</gene>
<dbReference type="EMBL" id="AP023176">
    <property type="protein sequence ID" value="BCF93306.1"/>
    <property type="molecule type" value="Genomic_DNA"/>
</dbReference>
<feature type="transmembrane region" description="Helical" evidence="8">
    <location>
        <begin position="393"/>
        <end position="416"/>
    </location>
</feature>
<evidence type="ECO:0000256" key="8">
    <source>
        <dbReference type="RuleBase" id="RU363032"/>
    </source>
</evidence>
<dbReference type="CDD" id="cd06261">
    <property type="entry name" value="TM_PBP2"/>
    <property type="match status" value="1"/>
</dbReference>
<dbReference type="SUPFAM" id="SSF161098">
    <property type="entry name" value="MetI-like"/>
    <property type="match status" value="1"/>
</dbReference>
<dbReference type="GO" id="GO:0055085">
    <property type="term" value="P:transmembrane transport"/>
    <property type="evidence" value="ECO:0007669"/>
    <property type="project" value="InterPro"/>
</dbReference>
<keyword evidence="5 8" id="KW-0812">Transmembrane</keyword>
<feature type="domain" description="ABC transmembrane type-1" evidence="9">
    <location>
        <begin position="210"/>
        <end position="416"/>
    </location>
</feature>
<feature type="transmembrane region" description="Helical" evidence="8">
    <location>
        <begin position="242"/>
        <end position="258"/>
    </location>
</feature>
<dbReference type="RefSeq" id="WP_243460745.1">
    <property type="nucleotide sequence ID" value="NZ_AP023176.1"/>
</dbReference>
<dbReference type="InterPro" id="IPR035906">
    <property type="entry name" value="MetI-like_sf"/>
</dbReference>
<feature type="transmembrane region" description="Helical" evidence="8">
    <location>
        <begin position="296"/>
        <end position="318"/>
    </location>
</feature>
<sequence length="427" mass="46512">MMILPTDIAVPAAGEPEPSHIGDSKSLKSKLRSAERAERTRAMLLIAPLLAFLLVTFLVPIGSLLMKSFRDPTISQEMPATAALLREWNPAAGKLPGEHVYDAFGKDLLAAKASEGVSRVASRLNYDEAGMRSLIMKTARRLGDSDTGTWHQRLSAIDPRWDDIGAWSTLKYASSPWTLGYYLKAFDFKRDSDGSIVRQAPGERLYVDVFVRTAWVSLAVSALCLLFGYPVAYFLANIPARYSNLFMIMVLLPFWTSILVRTTAWVVVLQTNGVLNDLFIHLGLTKSGFALIYNRFGVLVAMTHILLPYAILSLYAVMKGVPNIYMKAARSLGAGPILSFFQAYFPQTLPGVGAAGMLTFILAVGYYITPAIVGGPDDQLASYYIANHVNATLNWGLASALASILLAGVLLVYAIFVRMTGGGVKLG</sequence>
<evidence type="ECO:0000256" key="2">
    <source>
        <dbReference type="ARBA" id="ARBA00007069"/>
    </source>
</evidence>
<dbReference type="Pfam" id="PF00528">
    <property type="entry name" value="BPD_transp_1"/>
    <property type="match status" value="1"/>
</dbReference>
<dbReference type="AlphaFoldDB" id="A0A7I8BWX9"/>
<dbReference type="Proteomes" id="UP000510888">
    <property type="component" value="Plasmid PPGU16_p1"/>
</dbReference>
<accession>A0A7I8BWX9</accession>
<keyword evidence="6 8" id="KW-1133">Transmembrane helix</keyword>
<geneLocation type="plasmid" evidence="10 11">
    <name>PPGU16_p1</name>
</geneLocation>
<comment type="similarity">
    <text evidence="2">Belongs to the binding-protein-dependent transport system permease family. CysTW subfamily.</text>
</comment>
<keyword evidence="7 8" id="KW-0472">Membrane</keyword>
<feature type="transmembrane region" description="Helical" evidence="8">
    <location>
        <begin position="214"/>
        <end position="235"/>
    </location>
</feature>
<keyword evidence="3 8" id="KW-0813">Transport</keyword>
<evidence type="ECO:0000313" key="10">
    <source>
        <dbReference type="EMBL" id="BCF93306.1"/>
    </source>
</evidence>
<keyword evidence="10" id="KW-0614">Plasmid</keyword>
<evidence type="ECO:0000256" key="4">
    <source>
        <dbReference type="ARBA" id="ARBA00022475"/>
    </source>
</evidence>
<dbReference type="KEGG" id="plad:PPGU16_63730"/>
<dbReference type="PANTHER" id="PTHR42929:SF5">
    <property type="entry name" value="ABC TRANSPORTER PERMEASE PROTEIN"/>
    <property type="match status" value="1"/>
</dbReference>
<protein>
    <submittedName>
        <fullName evidence="10">Polyamine ABC transporter substrate-binding protein</fullName>
    </submittedName>
</protein>
<dbReference type="InterPro" id="IPR000515">
    <property type="entry name" value="MetI-like"/>
</dbReference>
<name>A0A7I8BWX9_9BURK</name>
<evidence type="ECO:0000256" key="7">
    <source>
        <dbReference type="ARBA" id="ARBA00023136"/>
    </source>
</evidence>
<keyword evidence="4" id="KW-1003">Cell membrane</keyword>
<evidence type="ECO:0000313" key="11">
    <source>
        <dbReference type="Proteomes" id="UP000510888"/>
    </source>
</evidence>
<dbReference type="PANTHER" id="PTHR42929">
    <property type="entry name" value="INNER MEMBRANE ABC TRANSPORTER PERMEASE PROTEIN YDCU-RELATED-RELATED"/>
    <property type="match status" value="1"/>
</dbReference>
<dbReference type="Gene3D" id="1.10.3720.10">
    <property type="entry name" value="MetI-like"/>
    <property type="match status" value="1"/>
</dbReference>
<proteinExistence type="inferred from homology"/>